<comment type="caution">
    <text evidence="1">The sequence shown here is derived from an EMBL/GenBank/DDBJ whole genome shotgun (WGS) entry which is preliminary data.</text>
</comment>
<gene>
    <name evidence="1" type="ORF">DU63_05890</name>
</gene>
<proteinExistence type="predicted"/>
<dbReference type="Proteomes" id="UP000034001">
    <property type="component" value="Unassembled WGS sequence"/>
</dbReference>
<evidence type="ECO:0000313" key="1">
    <source>
        <dbReference type="EMBL" id="KKG71009.1"/>
    </source>
</evidence>
<protein>
    <submittedName>
        <fullName evidence="1">Uncharacterized protein</fullName>
    </submittedName>
</protein>
<organism evidence="1 2">
    <name type="scientific">Methanosarcina mazei</name>
    <name type="common">Methanosarcina frisia</name>
    <dbReference type="NCBI Taxonomy" id="2209"/>
    <lineage>
        <taxon>Archaea</taxon>
        <taxon>Methanobacteriati</taxon>
        <taxon>Methanobacteriota</taxon>
        <taxon>Stenosarchaea group</taxon>
        <taxon>Methanomicrobia</taxon>
        <taxon>Methanosarcinales</taxon>
        <taxon>Methanosarcinaceae</taxon>
        <taxon>Methanosarcina</taxon>
    </lineage>
</organism>
<sequence>MARKEGDISQNGVKPDIIKFILENNGQVEEPQIREHLKKKNKKVNQGNVNRHLHELRDEFNCIELKTIKKGRRTYNLWDITKLESLKNIQIYFKNIELNKYEKSLMIILNETGHFITSLTGLQFYIRLFLSASFFDMCIKTNIEKLFSRAWKIYLCDKGFGEDLHIKYLLNEFYTLYIKDNPNFEISSETFQVTMRELAQRKAENSEEIFSKMWEEKFSGLYKEITREKFMKIKEELVQRIAGLMEVNPETELFYEKFGEKYPGLSREHMKEILIDKVYHIILEKEVLDHSKDYENSIESFRKTIGQDREMHTKMERILELITLQQSDFKMSRFDLLLESFLYFDILNGIDSPDELEFVKKLKENEAIRDALFTESKDQKDREEVVLKWFLSDLEQSSKIIFYYKKPSIFSKNYNTSDEVYQGLIDFFGFRSLLK</sequence>
<evidence type="ECO:0000313" key="2">
    <source>
        <dbReference type="Proteomes" id="UP000034001"/>
    </source>
</evidence>
<accession>A0A0F8HVI3</accession>
<name>A0A0F8HVI3_METMZ</name>
<reference evidence="1 2" key="1">
    <citation type="journal article" date="2015" name="ISME J.">
        <title>Genomic and phenotypic differentiation among Methanosarcina mazei populations from Columbia River sediment.</title>
        <authorList>
            <person name="Youngblut N.D."/>
            <person name="Wirth J.S."/>
            <person name="Henriksen J.R."/>
            <person name="Smith M."/>
            <person name="Simon H."/>
            <person name="Metcalf W.W."/>
            <person name="Whitaker R.J."/>
        </authorList>
    </citation>
    <scope>NUCLEOTIDE SEQUENCE [LARGE SCALE GENOMIC DNA]</scope>
    <source>
        <strain evidence="1 2">3.H.A.2.1</strain>
    </source>
</reference>
<dbReference type="PATRIC" id="fig|2209.43.peg.1263"/>
<dbReference type="AlphaFoldDB" id="A0A0F8HVI3"/>
<dbReference type="EMBL" id="JJPO01000127">
    <property type="protein sequence ID" value="KKG71009.1"/>
    <property type="molecule type" value="Genomic_DNA"/>
</dbReference>
<dbReference type="RefSeq" id="WP_048048730.1">
    <property type="nucleotide sequence ID" value="NZ_JJPO01000127.1"/>
</dbReference>